<evidence type="ECO:0000256" key="7">
    <source>
        <dbReference type="ARBA" id="ARBA00023136"/>
    </source>
</evidence>
<feature type="transmembrane region" description="Helical" evidence="8">
    <location>
        <begin position="277"/>
        <end position="295"/>
    </location>
</feature>
<protein>
    <submittedName>
        <fullName evidence="10">Fe(3+)-hydroxamate ABC transporter permease FhuB</fullName>
    </submittedName>
</protein>
<dbReference type="GO" id="GO:0005886">
    <property type="term" value="C:plasma membrane"/>
    <property type="evidence" value="ECO:0007669"/>
    <property type="project" value="UniProtKB-SubCell"/>
</dbReference>
<accession>A0A494XWC4</accession>
<sequence>MRAARHYCVPILCLLAASAAALTAIGVHDELRGASFWLAIELPHPADFHQLLVRDSVLPRVAVTLLCGAALALAGTLSQQVLRNPLAEPMTLGVLPGAYLAVTAAAIWAPAWLDTQREVVALVGGAVAILVVLALAWPQRMSSLAVILAGMVVNLLFGALSMAIAWTHYEMLRGVLIWGGGALDQSGWGTTSRLAVWVGLMLLPVWWLRRPLAAFEAGDATVQSLGISVQQMRVVALAVTVALAACVVATVGVIGFIGLAAPVIARLAGARRVGQRLVWAPVLGALLLWATDELVQTVSKSDVLSGHLILTGTVTSLLGVPFLIALLPRLRAAPDIASADRSHTSVHRPRWTVPVWIGLTLATFGISLLFTRGLHGWRILPHSDLLLSWGLPHTLAAMGAGALLGLSGTLLQRMTANPMASPDLLGVSSGSALGMVVVLFAATQVSPMGLLGGCVGGAVAALGLLLWLGGRAGFAPERMVLVGVALSAFFQSVVGAVMAGGDSRAALLLNLMLGNTYFVQPATAYCAAVLALVALMLVPLLGRWLEALALGARFAHGIGVPVVSARFAVLLFASVLTAASTLVAGPLTFVGLIAPHLARLSGARRPDKQARIAALIGGVLMGFSEWFGRQIMYPEAMPAGLIATLVGSSYFIAMVLRRRT</sequence>
<reference evidence="10 11" key="1">
    <citation type="submission" date="2018-10" db="EMBL/GenBank/DDBJ databases">
        <title>Robbsia sp. DHC34, isolated from soil.</title>
        <authorList>
            <person name="Gao Z.-H."/>
            <person name="Qiu L.-H."/>
        </authorList>
    </citation>
    <scope>NUCLEOTIDE SEQUENCE [LARGE SCALE GENOMIC DNA]</scope>
    <source>
        <strain evidence="10 11">DHC34</strain>
    </source>
</reference>
<feature type="transmembrane region" description="Helical" evidence="8">
    <location>
        <begin position="610"/>
        <end position="627"/>
    </location>
</feature>
<organism evidence="10 11">
    <name type="scientific">Pararobbsia silviterrae</name>
    <dbReference type="NCBI Taxonomy" id="1792498"/>
    <lineage>
        <taxon>Bacteria</taxon>
        <taxon>Pseudomonadati</taxon>
        <taxon>Pseudomonadota</taxon>
        <taxon>Betaproteobacteria</taxon>
        <taxon>Burkholderiales</taxon>
        <taxon>Burkholderiaceae</taxon>
        <taxon>Pararobbsia</taxon>
    </lineage>
</organism>
<dbReference type="NCBIfam" id="NF007866">
    <property type="entry name" value="PRK10577.1-2"/>
    <property type="match status" value="1"/>
</dbReference>
<dbReference type="AlphaFoldDB" id="A0A494XWC4"/>
<feature type="transmembrane region" description="Helical" evidence="8">
    <location>
        <begin position="521"/>
        <end position="542"/>
    </location>
</feature>
<dbReference type="GO" id="GO:0022857">
    <property type="term" value="F:transmembrane transporter activity"/>
    <property type="evidence" value="ECO:0007669"/>
    <property type="project" value="InterPro"/>
</dbReference>
<evidence type="ECO:0000256" key="3">
    <source>
        <dbReference type="ARBA" id="ARBA00022448"/>
    </source>
</evidence>
<evidence type="ECO:0000256" key="2">
    <source>
        <dbReference type="ARBA" id="ARBA00007935"/>
    </source>
</evidence>
<proteinExistence type="inferred from homology"/>
<dbReference type="Proteomes" id="UP000270342">
    <property type="component" value="Unassembled WGS sequence"/>
</dbReference>
<keyword evidence="11" id="KW-1185">Reference proteome</keyword>
<evidence type="ECO:0000313" key="11">
    <source>
        <dbReference type="Proteomes" id="UP000270342"/>
    </source>
</evidence>
<dbReference type="PANTHER" id="PTHR30472:SF37">
    <property type="entry name" value="FE(3+) DICITRATE TRANSPORT SYSTEM PERMEASE PROTEIN FECD-RELATED"/>
    <property type="match status" value="1"/>
</dbReference>
<name>A0A494XWC4_9BURK</name>
<evidence type="ECO:0000256" key="5">
    <source>
        <dbReference type="ARBA" id="ARBA00022692"/>
    </source>
</evidence>
<evidence type="ECO:0000256" key="1">
    <source>
        <dbReference type="ARBA" id="ARBA00004651"/>
    </source>
</evidence>
<dbReference type="EMBL" id="RBZU01000007">
    <property type="protein sequence ID" value="RKP53276.1"/>
    <property type="molecule type" value="Genomic_DNA"/>
</dbReference>
<gene>
    <name evidence="10" type="primary">fhuB</name>
    <name evidence="10" type="ORF">D7S86_16225</name>
</gene>
<comment type="subcellular location">
    <subcellularLocation>
        <location evidence="1">Cell membrane</location>
        <topology evidence="1">Multi-pass membrane protein</topology>
    </subcellularLocation>
</comment>
<feature type="transmembrane region" description="Helical" evidence="8">
    <location>
        <begin position="144"/>
        <end position="166"/>
    </location>
</feature>
<feature type="signal peptide" evidence="9">
    <location>
        <begin position="1"/>
        <end position="23"/>
    </location>
</feature>
<feature type="transmembrane region" description="Helical" evidence="8">
    <location>
        <begin position="234"/>
        <end position="265"/>
    </location>
</feature>
<evidence type="ECO:0000313" key="10">
    <source>
        <dbReference type="EMBL" id="RKP53276.1"/>
    </source>
</evidence>
<evidence type="ECO:0000256" key="8">
    <source>
        <dbReference type="SAM" id="Phobius"/>
    </source>
</evidence>
<keyword evidence="5 8" id="KW-0812">Transmembrane</keyword>
<evidence type="ECO:0000256" key="6">
    <source>
        <dbReference type="ARBA" id="ARBA00022989"/>
    </source>
</evidence>
<feature type="transmembrane region" description="Helical" evidence="8">
    <location>
        <begin position="119"/>
        <end position="137"/>
    </location>
</feature>
<evidence type="ECO:0000256" key="4">
    <source>
        <dbReference type="ARBA" id="ARBA00022475"/>
    </source>
</evidence>
<feature type="transmembrane region" description="Helical" evidence="8">
    <location>
        <begin position="423"/>
        <end position="442"/>
    </location>
</feature>
<feature type="transmembrane region" description="Helical" evidence="8">
    <location>
        <begin position="57"/>
        <end position="78"/>
    </location>
</feature>
<dbReference type="Gene3D" id="1.10.3470.10">
    <property type="entry name" value="ABC transporter involved in vitamin B12 uptake, BtuC"/>
    <property type="match status" value="2"/>
</dbReference>
<keyword evidence="4" id="KW-1003">Cell membrane</keyword>
<dbReference type="CDD" id="cd06550">
    <property type="entry name" value="TM_ABC_iron-siderophores_like"/>
    <property type="match status" value="2"/>
</dbReference>
<dbReference type="SUPFAM" id="SSF81345">
    <property type="entry name" value="ABC transporter involved in vitamin B12 uptake, BtuC"/>
    <property type="match status" value="2"/>
</dbReference>
<dbReference type="Pfam" id="PF01032">
    <property type="entry name" value="FecCD"/>
    <property type="match status" value="2"/>
</dbReference>
<keyword evidence="7 8" id="KW-0472">Membrane</keyword>
<comment type="caution">
    <text evidence="10">The sequence shown here is derived from an EMBL/GenBank/DDBJ whole genome shotgun (WGS) entry which is preliminary data.</text>
</comment>
<dbReference type="InterPro" id="IPR000522">
    <property type="entry name" value="ABC_transptr_permease_BtuC"/>
</dbReference>
<feature type="transmembrane region" description="Helical" evidence="8">
    <location>
        <begin position="351"/>
        <end position="370"/>
    </location>
</feature>
<dbReference type="GO" id="GO:0033214">
    <property type="term" value="P:siderophore-iron import into cell"/>
    <property type="evidence" value="ECO:0007669"/>
    <property type="project" value="TreeGrafter"/>
</dbReference>
<feature type="transmembrane region" description="Helical" evidence="8">
    <location>
        <begin position="554"/>
        <end position="573"/>
    </location>
</feature>
<dbReference type="PANTHER" id="PTHR30472">
    <property type="entry name" value="FERRIC ENTEROBACTIN TRANSPORT SYSTEM PERMEASE PROTEIN"/>
    <property type="match status" value="1"/>
</dbReference>
<feature type="transmembrane region" description="Helical" evidence="8">
    <location>
        <begin position="307"/>
        <end position="330"/>
    </location>
</feature>
<feature type="transmembrane region" description="Helical" evidence="8">
    <location>
        <begin position="639"/>
        <end position="656"/>
    </location>
</feature>
<feature type="transmembrane region" description="Helical" evidence="8">
    <location>
        <begin position="390"/>
        <end position="411"/>
    </location>
</feature>
<feature type="chain" id="PRO_5019866690" evidence="9">
    <location>
        <begin position="24"/>
        <end position="660"/>
    </location>
</feature>
<keyword evidence="9" id="KW-0732">Signal</keyword>
<keyword evidence="6 8" id="KW-1133">Transmembrane helix</keyword>
<dbReference type="InterPro" id="IPR037294">
    <property type="entry name" value="ABC_BtuC-like"/>
</dbReference>
<feature type="transmembrane region" description="Helical" evidence="8">
    <location>
        <begin position="579"/>
        <end position="598"/>
    </location>
</feature>
<feature type="transmembrane region" description="Helical" evidence="8">
    <location>
        <begin position="480"/>
        <end position="501"/>
    </location>
</feature>
<dbReference type="OrthoDB" id="9811721at2"/>
<comment type="similarity">
    <text evidence="2">Belongs to the binding-protein-dependent transport system permease family. FecCD subfamily.</text>
</comment>
<feature type="transmembrane region" description="Helical" evidence="8">
    <location>
        <begin position="90"/>
        <end position="113"/>
    </location>
</feature>
<feature type="transmembrane region" description="Helical" evidence="8">
    <location>
        <begin position="448"/>
        <end position="468"/>
    </location>
</feature>
<keyword evidence="3" id="KW-0813">Transport</keyword>
<evidence type="ECO:0000256" key="9">
    <source>
        <dbReference type="SAM" id="SignalP"/>
    </source>
</evidence>